<organism evidence="4 5">
    <name type="scientific">Hazenella coriacea</name>
    <dbReference type="NCBI Taxonomy" id="1179467"/>
    <lineage>
        <taxon>Bacteria</taxon>
        <taxon>Bacillati</taxon>
        <taxon>Bacillota</taxon>
        <taxon>Bacilli</taxon>
        <taxon>Bacillales</taxon>
        <taxon>Thermoactinomycetaceae</taxon>
        <taxon>Hazenella</taxon>
    </lineage>
</organism>
<evidence type="ECO:0000259" key="3">
    <source>
        <dbReference type="Pfam" id="PF18912"/>
    </source>
</evidence>
<dbReference type="InterPro" id="IPR051910">
    <property type="entry name" value="ComF/GntX_DNA_util-trans"/>
</dbReference>
<evidence type="ECO:0000313" key="5">
    <source>
        <dbReference type="Proteomes" id="UP000294937"/>
    </source>
</evidence>
<dbReference type="PANTHER" id="PTHR47505">
    <property type="entry name" value="DNA UTILIZATION PROTEIN YHGH"/>
    <property type="match status" value="1"/>
</dbReference>
<dbReference type="InterPro" id="IPR029057">
    <property type="entry name" value="PRTase-like"/>
</dbReference>
<keyword evidence="5" id="KW-1185">Reference proteome</keyword>
<accession>A0A4R3L972</accession>
<dbReference type="AlphaFoldDB" id="A0A4R3L972"/>
<dbReference type="Pfam" id="PF18912">
    <property type="entry name" value="DZR_2"/>
    <property type="match status" value="1"/>
</dbReference>
<dbReference type="Proteomes" id="UP000294937">
    <property type="component" value="Unassembled WGS sequence"/>
</dbReference>
<feature type="domain" description="Double zinc ribbon" evidence="3">
    <location>
        <begin position="7"/>
        <end position="65"/>
    </location>
</feature>
<dbReference type="Pfam" id="PF00156">
    <property type="entry name" value="Pribosyltran"/>
    <property type="match status" value="1"/>
</dbReference>
<evidence type="ECO:0000259" key="2">
    <source>
        <dbReference type="Pfam" id="PF00156"/>
    </source>
</evidence>
<reference evidence="4 5" key="1">
    <citation type="submission" date="2019-03" db="EMBL/GenBank/DDBJ databases">
        <title>Genomic Encyclopedia of Type Strains, Phase IV (KMG-IV): sequencing the most valuable type-strain genomes for metagenomic binning, comparative biology and taxonomic classification.</title>
        <authorList>
            <person name="Goeker M."/>
        </authorList>
    </citation>
    <scope>NUCLEOTIDE SEQUENCE [LARGE SCALE GENOMIC DNA]</scope>
    <source>
        <strain evidence="4 5">DSM 45707</strain>
    </source>
</reference>
<evidence type="ECO:0000313" key="4">
    <source>
        <dbReference type="EMBL" id="TCS95645.1"/>
    </source>
</evidence>
<name>A0A4R3L972_9BACL</name>
<dbReference type="EMBL" id="SMAG01000002">
    <property type="protein sequence ID" value="TCS95645.1"/>
    <property type="molecule type" value="Genomic_DNA"/>
</dbReference>
<dbReference type="InterPro" id="IPR000836">
    <property type="entry name" value="PRTase_dom"/>
</dbReference>
<gene>
    <name evidence="4" type="ORF">EDD58_102220</name>
</gene>
<comment type="similarity">
    <text evidence="1">Belongs to the ComF/GntX family.</text>
</comment>
<dbReference type="PANTHER" id="PTHR47505:SF1">
    <property type="entry name" value="DNA UTILIZATION PROTEIN YHGH"/>
    <property type="match status" value="1"/>
</dbReference>
<comment type="caution">
    <text evidence="4">The sequence shown here is derived from an EMBL/GenBank/DDBJ whole genome shotgun (WGS) entry which is preliminary data.</text>
</comment>
<dbReference type="SUPFAM" id="SSF53271">
    <property type="entry name" value="PRTase-like"/>
    <property type="match status" value="1"/>
</dbReference>
<feature type="domain" description="Phosphoribosyltransferase" evidence="2">
    <location>
        <begin position="193"/>
        <end position="236"/>
    </location>
</feature>
<sequence length="237" mass="27256">MREWWSMLFPPPPTCWGCQSTRSKSAKRKLCEPCQDLIREIQNPICQVCGRAFKDSAMELCLDCMRVLEEERIVNRSAVQYTDGVKQLFQLFKYRGLESLSVPIGEWMADVMIRHFSNLPIAMITYVPLHRDRLRERGFNQAELLAHVIAKKTDIFASHLLVRTLPTASQSRRGRSERLRSLKQAFALNESVDPLLFQKKSLILVDDVYTTGTTIRECAKVLKQAGAEQVYSITFAR</sequence>
<dbReference type="CDD" id="cd06223">
    <property type="entry name" value="PRTases_typeI"/>
    <property type="match status" value="1"/>
</dbReference>
<dbReference type="Gene3D" id="3.40.50.2020">
    <property type="match status" value="1"/>
</dbReference>
<protein>
    <submittedName>
        <fullName evidence="4">ComF family protein</fullName>
    </submittedName>
</protein>
<dbReference type="InterPro" id="IPR044005">
    <property type="entry name" value="DZR_2"/>
</dbReference>
<evidence type="ECO:0000256" key="1">
    <source>
        <dbReference type="ARBA" id="ARBA00008007"/>
    </source>
</evidence>
<dbReference type="OrthoDB" id="9779910at2"/>
<dbReference type="RefSeq" id="WP_131923634.1">
    <property type="nucleotide sequence ID" value="NZ_SMAG01000002.1"/>
</dbReference>
<proteinExistence type="inferred from homology"/>